<dbReference type="Pfam" id="PF02210">
    <property type="entry name" value="Laminin_G_2"/>
    <property type="match status" value="4"/>
</dbReference>
<dbReference type="FunCoup" id="B4JD84">
    <property type="interactions" value="20"/>
</dbReference>
<dbReference type="FunFam" id="2.10.25.10:FF:000090">
    <property type="entry name" value="laminin subunit alpha"/>
    <property type="match status" value="1"/>
</dbReference>
<dbReference type="PROSITE" id="PS51117">
    <property type="entry name" value="LAMININ_NTER"/>
    <property type="match status" value="1"/>
</dbReference>
<feature type="domain" description="Laminin G" evidence="14">
    <location>
        <begin position="3065"/>
        <end position="3284"/>
    </location>
</feature>
<dbReference type="PROSITE" id="PS01248">
    <property type="entry name" value="EGF_LAM_1"/>
    <property type="match status" value="7"/>
</dbReference>
<evidence type="ECO:0000256" key="1">
    <source>
        <dbReference type="ARBA" id="ARBA00004302"/>
    </source>
</evidence>
<feature type="disulfide bond" evidence="11">
    <location>
        <begin position="1087"/>
        <end position="1096"/>
    </location>
</feature>
<dbReference type="FunFam" id="2.10.25.10:FF:000561">
    <property type="entry name" value="Wing blister, isoform B"/>
    <property type="match status" value="1"/>
</dbReference>
<dbReference type="SMR" id="B4JD84"/>
<dbReference type="FunFam" id="2.60.120.260:FF:000154">
    <property type="entry name" value="laminin subunit alpha-1 isoform X1"/>
    <property type="match status" value="1"/>
</dbReference>
<evidence type="ECO:0000256" key="4">
    <source>
        <dbReference type="ARBA" id="ARBA00022729"/>
    </source>
</evidence>
<proteinExistence type="predicted"/>
<dbReference type="SUPFAM" id="SSF57196">
    <property type="entry name" value="EGF/Laminin"/>
    <property type="match status" value="12"/>
</dbReference>
<dbReference type="GO" id="GO:0007494">
    <property type="term" value="P:midgut development"/>
    <property type="evidence" value="ECO:0007669"/>
    <property type="project" value="EnsemblMetazoa"/>
</dbReference>
<dbReference type="HOGENOM" id="CLU_000301_0_0_1"/>
<feature type="domain" description="Laminin G" evidence="14">
    <location>
        <begin position="3479"/>
        <end position="3657"/>
    </location>
</feature>
<keyword evidence="4 13" id="KW-0732">Signal</keyword>
<dbReference type="FunFam" id="2.10.25.10:FF:000074">
    <property type="entry name" value="Laminin subunit alpha"/>
    <property type="match status" value="2"/>
</dbReference>
<dbReference type="GO" id="GO:0005604">
    <property type="term" value="C:basement membrane"/>
    <property type="evidence" value="ECO:0007669"/>
    <property type="project" value="UniProtKB-SubCell"/>
</dbReference>
<organism evidence="19">
    <name type="scientific">Drosophila grimshawi</name>
    <name type="common">Hawaiian fruit fly</name>
    <name type="synonym">Idiomyia grimshawi</name>
    <dbReference type="NCBI Taxonomy" id="7222"/>
    <lineage>
        <taxon>Eukaryota</taxon>
        <taxon>Metazoa</taxon>
        <taxon>Ecdysozoa</taxon>
        <taxon>Arthropoda</taxon>
        <taxon>Hexapoda</taxon>
        <taxon>Insecta</taxon>
        <taxon>Pterygota</taxon>
        <taxon>Neoptera</taxon>
        <taxon>Endopterygota</taxon>
        <taxon>Diptera</taxon>
        <taxon>Brachycera</taxon>
        <taxon>Muscomorpha</taxon>
        <taxon>Ephydroidea</taxon>
        <taxon>Drosophilidae</taxon>
        <taxon>Drosophila</taxon>
        <taxon>Hawaiian Drosophila</taxon>
    </lineage>
</organism>
<feature type="domain" description="Laminin EGF-like" evidence="15">
    <location>
        <begin position="1633"/>
        <end position="1687"/>
    </location>
</feature>
<feature type="chain" id="PRO_5002808884" evidence="13">
    <location>
        <begin position="20"/>
        <end position="3664"/>
    </location>
</feature>
<evidence type="ECO:0000256" key="5">
    <source>
        <dbReference type="ARBA" id="ARBA00022737"/>
    </source>
</evidence>
<feature type="disulfide bond" evidence="11">
    <location>
        <begin position="1018"/>
        <end position="1030"/>
    </location>
</feature>
<feature type="domain" description="Laminin EGF-like" evidence="15">
    <location>
        <begin position="2066"/>
        <end position="2113"/>
    </location>
</feature>
<dbReference type="CDD" id="cd00110">
    <property type="entry name" value="LamG"/>
    <property type="match status" value="4"/>
</dbReference>
<dbReference type="FunFam" id="2.60.120.200:FF:000200">
    <property type="entry name" value="Laminin subunit alpha-3"/>
    <property type="match status" value="1"/>
</dbReference>
<sequence>MCCLLLQLLILLLTHEAQCRRSSQLKRLQILSPAQMLKEYNPLATNVSAEQLDESIVSWTGARIQQPRSKPSERKAQKTRRRKTKSGLLIESNISDELPSASSETSSGSSSRTGKKTKQRGRNGRLQRPDGKSNTNDLRLRNNQQADEAANIGGLFPPLFNVAPRASITVNATCGQNGAEEYCKVVDAYPHRNWAKHCGTCNAHSSDRSKQRPIESLISPSFEESWWQSPTLQGGRQFEYVTITLDLKQTYQIFFVMLKSANSPRPASWILEKSIDGINYEPWQYFGLSDADCKRRYNLSGRNGKYSFKNDTEVICSTQYSKPLPLENGELHVSLLKNRPGAQEQTPELMEFITARFMRIRLQGMHSTANLENSVDWALDAQSLEKRSFYSLKQLRVSGRLDCHGHANRTQDVAGNTLLQCICQHNTCGMQCEECCPLFQDRAYAAGGECEICQCNGHAQSCNYDAYLERGICQSCGNNTAGNECEFCAGGFYRPLDAAPTEPCLPCACNPQRSTGNCAPVGGACHCLEGFQGAHCEECAPNYYGDDCRRCECDSRGTLEDSACAGSCRCKAHVEGDTCSVCATGYFDLNALNPEGCSPCWCSHVSENCHSAKLQTLAFETLNDWKLTDIQRSQSIPISLDAEQKRLIFGYELAEVEAVYWQAPMGYLGNRLTSYGARLQLQLAWVVMRGDTSGKPTTGPNVILFGKNGLKIAYADESFESLELALNVTLTEEGWYHVPPTVKDIKTRLRRTEGGYYHGEEVTRTQFLSVLVSLDALLIRAAFHTDQVETSLAHAVIYSGGVELGAQATTQVEQCICPTGYTGLSCEGCSFGYKRIFENSTDHQLLGKCIPCPCNGHSNSCDLQSGNCGDCMHNTYGERCERCQLGFYGNPLQGTPHDCKRCACPLLEESNNFSPSCQLKSYNYMDLNPQFELIEHAEYICTQCPEGYTGDHCQVCDDGYFGNPLQMDNSCQRCDCQGGPCNVTSGECITCYGNTEGWRCERCKLGYWGDPAVGCEPCNCFADGSESGLCDSTDGQCLCRPRFAGQKCNECDVGFAQVELQCVPCGCDALGAVKLDTCNNSSGQCECKVGVMGLKCHECQNGYFGMNINAQQLEDLAALRLAENDDDWELINDNDDQMEAVACEVCITQTLQYAAQQQHPLRQQHATPEGNMLQQQHQHHLTSVNSSVNINISNNFNEIVTATAAATATATGRTVATTTTTITPMRSKWRRKFPFVANRNASSSNNGNKRRKLLRPHHYQRNVTHATRTTTAMATIASSASATRATTLIPKIQQQQQQQQHFSYRTRLHSNFQQQQQQQQRQHIAGMQQQQQQQQHIVAITPRPQKPQKPGFALLPATYYQQQQQQQHQRQQQQQQHLGNLSLQQQQQIFIHPGNNNIVLYSNLDSIPPCPPGILPTTGVRLMPQHFIPLRQTTTQRSRQRDCQCSPIGSLLTACDKRSGQCSCLLNVAGRRCDKCKAGHWNLTQGVGCHDCQCDPHGARSHECNPWTGQCDCKIGVGGRHCNECTEGFYGFSTEGCQRCSACAAEGQVCDPLNGRCICPKFTRGLGCGQCVPGTWGWQARLGCRECECDHIGSIGQQCATVGGQCECREGYAGRNCNSCAVGYFGYPECRRCGCDVAGSFKRADGLIACDSNGQCPCKSLVVGLKCDTCMQSTFGLSTLNPEGCTRCFCFGRAAECEQSELSWGHIRMPEARNLSVQQLRPQHVPGADYEYIVVVQMEGSASHSEDAEIQHMNDLSLVPRSTGNVSIGAYAQFYQPLYFQLPPQFYGDRTTSYGGFLYFSLLTEGAHTPLERKVLAQFPLVQLHAHAKLVLDFYEYEEFEYSLNVTHRVPLHESYWKYHHNSQAVDRGTLMAALQNVRHIFLRAFAFADFQQVVLHSVHMDAAIYVQGSTNLMAKGVEQCKCPKRFDGLSCQDPGRSFYRWRNTTDVESVFIEDLIGRAAPCHCNGRSNDCDRETGVCSNCRENSGGAHCQHCADGYYGDPNSRHGCQACPCPETNRNFARGCNVWEGEVSCVCKPGYTGRLCERCRLGFFGHPMQYPNSSCQACNCNPDGIRAEGCDADTGQCQCREGVTGLKCNKCEAERHHLVENGCQLCDNCTLLLLDYVELVGHKLRRGLHNMDLTGIPAPYLKLSEYEQAYEVWRARQQDYSQAKQLLLGYDTAALLKLDAHAENGKFQSRKALAIIGKRHYALTSMQDAALVLRQNVGTLQTELRQTLYDLHNYGRGAQHLSLPTALKEARFYLQAIQQHHQLVQDIRSTSDCAWQHFYSTGNASDAAYDQRARLEMFWRDLNQTNYRVTDMRLQIDRTQDVESEADDVLEHVRNLSGHVGEQYQQLTELGQRIEHHLNRDYVERGEQMWQTAQQHQSQLNEQRQQLTTSADLLNRTLIDQLELQRQVRKHWLPKAQKHAARLLERSNEYARQFQPTRNAARIAMLASSAHSNISTAIANARQASQLSKERVYEAHQTLYPSDGSSMIERAKHSLHRSKQLQREALQQMQKSTVLKAKLQHQEQQVEGIKRTIFETGQRSNNITSQLQLLTNSSARRHAQDSMELAQRTSDEMHAETRQAREMQQSIRHMRKSFAMLEPDWEIKLGMAEENISLTKTNLRLANVSLSYVEQKAVKEQQVFEVWNNSMADQLQQLRDQIAKARHAAEAIDVSLESLGPKCSRSYLPVSYGLSTSNSLRLSFALSNHMGNSPLVHVQGSEGRHITLELYKRRVRLVWHLGGSTATITHPLEVQTRDPKFDDAWYQVEANRTLNLGSLLVRRMNNFGALTPGSPVTGSTDAEHTRFYQTHNERVSLGGFSTKDQTPGLNVVVHQVEVDNKPLGLWNFVGSEGRCGGAMIGARESSASSMSRHFNGLGYAQLKKTRSRPYRKNLFALQMTFRTLDENALLFLAVDDINNRSVSVTLSRGRIMFRIDYGDESKLEINTTKKYNTGQWIKIEGAREFSARRSTENGMLRVNNDRAISGAPTLPVKSHMLPDLSKAVYYLGGVPPGFTSGTTKAPGADNPFLGCMMDVQVNGETYDPLESSTYFGVEPSCKDMITKAGFSGNGYLELPSQSLRKRANTGLVFRTLQSDCLLLLAAYPPEVLADYDAKDIKGNYSMSLVDGQLQVWINSGRSFIKMFSNASQLNDGELHVINLIKTGRRLELMVDDEQQEVRTLTGTPSLISLPQDAGGLYIGGAPPHEIYTPLAPTFVKLEGAVRDVVFNNRTINFNDALTFNNVQIGRNGPAMGSLNGSLYDVLLKTEPMIGKSFTASPEGCKRIGSYSYEPNAFKFGDELYSYSQLKLPERHFWQRNFYLSFDFRSFYPNGMLYLSPGSKEKPKHYVALLLKDGQLVLIVRGRRREELQLTAKLNDGEWHRVTVGCHERKVTMSVEIGRTDQKTSAQMKVPKKIGTSQLLLVGGLPQAPVKVPSELYIRLEAFKGCLRRVNINNSTQDLARPGKHANVGQCFPTVERGSYFPGDAYAVYKKNFHVAKYLELEMEFRTSELSGILLSVSEPSGFPALSLEINNGNIVFSCDLGDGVPFRVKSTLPGKYALCDNKWHNISALYDGEQVALRIDQLPATISMSNQRNAGKVQTRSPLYIGGLPDIAASGCLLARENFKGCIRNVSIRNERRDWIDMDDLHNVLLSECLVSSNDN</sequence>
<feature type="domain" description="Laminin EGF-like" evidence="15">
    <location>
        <begin position="1443"/>
        <end position="1491"/>
    </location>
</feature>
<feature type="domain" description="Laminin G" evidence="14">
    <location>
        <begin position="3296"/>
        <end position="3474"/>
    </location>
</feature>
<dbReference type="InterPro" id="IPR013320">
    <property type="entry name" value="ConA-like_dom_sf"/>
</dbReference>
<dbReference type="PROSITE" id="PS50027">
    <property type="entry name" value="EGF_LAM_2"/>
    <property type="match status" value="12"/>
</dbReference>
<feature type="domain" description="Laminin EGF-like" evidence="15">
    <location>
        <begin position="1018"/>
        <end position="1064"/>
    </location>
</feature>
<dbReference type="InterPro" id="IPR000034">
    <property type="entry name" value="Laminin_IV"/>
</dbReference>
<feature type="disulfide bond" evidence="11">
    <location>
        <begin position="1589"/>
        <end position="1606"/>
    </location>
</feature>
<evidence type="ECO:0000256" key="12">
    <source>
        <dbReference type="SAM" id="MobiDB-lite"/>
    </source>
</evidence>
<feature type="disulfide bond" evidence="11">
    <location>
        <begin position="1445"/>
        <end position="1462"/>
    </location>
</feature>
<feature type="domain" description="Laminin EGF-like" evidence="15">
    <location>
        <begin position="551"/>
        <end position="599"/>
    </location>
</feature>
<dbReference type="FunFam" id="2.10.25.10:FF:000188">
    <property type="entry name" value="Laminin subunit gamma 2"/>
    <property type="match status" value="1"/>
</dbReference>
<dbReference type="InterPro" id="IPR002049">
    <property type="entry name" value="LE_dom"/>
</dbReference>
<feature type="disulfide bond" evidence="11">
    <location>
        <begin position="1608"/>
        <end position="1617"/>
    </location>
</feature>
<dbReference type="EMBL" id="CH916368">
    <property type="protein sequence ID" value="EDW03257.1"/>
    <property type="molecule type" value="Genomic_DNA"/>
</dbReference>
<feature type="region of interest" description="Disordered" evidence="12">
    <location>
        <begin position="62"/>
        <end position="138"/>
    </location>
</feature>
<evidence type="ECO:0000259" key="17">
    <source>
        <dbReference type="PROSITE" id="PS51117"/>
    </source>
</evidence>
<feature type="disulfide bond" evidence="11">
    <location>
        <begin position="1443"/>
        <end position="1455"/>
    </location>
</feature>
<feature type="domain" description="Laminin N-terminal" evidence="17">
    <location>
        <begin position="151"/>
        <end position="400"/>
    </location>
</feature>
<keyword evidence="8" id="KW-0325">Glycoprotein</keyword>
<dbReference type="Gene3D" id="2.60.120.260">
    <property type="entry name" value="Galactose-binding domain-like"/>
    <property type="match status" value="1"/>
</dbReference>
<comment type="caution">
    <text evidence="11">Lacks conserved residue(s) required for the propagation of feature annotation.</text>
</comment>
<feature type="disulfide bond" evidence="11">
    <location>
        <begin position="1994"/>
        <end position="2008"/>
    </location>
</feature>
<keyword evidence="9 11" id="KW-0424">Laminin EGF-like domain</keyword>
<feature type="domain" description="Laminin EGF-like" evidence="15">
    <location>
        <begin position="1492"/>
        <end position="1539"/>
    </location>
</feature>
<feature type="disulfide bond" evidence="11">
    <location>
        <begin position="570"/>
        <end position="579"/>
    </location>
</feature>
<feature type="region of interest" description="Disordered" evidence="12">
    <location>
        <begin position="1309"/>
        <end position="1336"/>
    </location>
</feature>
<feature type="disulfide bond" evidence="11">
    <location>
        <begin position="871"/>
        <end position="880"/>
    </location>
</feature>
<dbReference type="FunFam" id="2.10.25.10:FF:000574">
    <property type="entry name" value="laminin subunit alpha-1 isoform X1"/>
    <property type="match status" value="1"/>
</dbReference>
<dbReference type="PANTHER" id="PTHR10574">
    <property type="entry name" value="NETRIN/LAMININ-RELATED"/>
    <property type="match status" value="1"/>
</dbReference>
<dbReference type="FunFam" id="2.60.120.200:FF:000167">
    <property type="entry name" value="Laminin subunit alpha-3"/>
    <property type="match status" value="1"/>
</dbReference>
<feature type="signal peptide" evidence="13">
    <location>
        <begin position="1"/>
        <end position="19"/>
    </location>
</feature>
<dbReference type="FunFam" id="2.10.25.10:FF:000677">
    <property type="entry name" value="Wing blister, isoform B"/>
    <property type="match status" value="1"/>
</dbReference>
<feature type="disulfide bond" evidence="11">
    <location>
        <begin position="1982"/>
        <end position="1991"/>
    </location>
</feature>
<dbReference type="PANTHER" id="PTHR10574:SF445">
    <property type="entry name" value="LAMININ SUBUNIT ALPHA 3"/>
    <property type="match status" value="1"/>
</dbReference>
<dbReference type="GO" id="GO:0007435">
    <property type="term" value="P:salivary gland morphogenesis"/>
    <property type="evidence" value="ECO:0007669"/>
    <property type="project" value="EnsemblMetazoa"/>
</dbReference>
<feature type="disulfide bond" evidence="11">
    <location>
        <begin position="527"/>
        <end position="536"/>
    </location>
</feature>
<dbReference type="SUPFAM" id="SSF49899">
    <property type="entry name" value="Concanavalin A-like lectins/glucanases"/>
    <property type="match status" value="5"/>
</dbReference>
<dbReference type="FunFam" id="2.10.25.10:FF:000082">
    <property type="entry name" value="Laminin subunit alpha 1"/>
    <property type="match status" value="2"/>
</dbReference>
<dbReference type="STRING" id="7222.B4JD84"/>
<keyword evidence="5" id="KW-0677">Repeat</keyword>
<dbReference type="Pfam" id="PF00053">
    <property type="entry name" value="EGF_laminin"/>
    <property type="match status" value="11"/>
</dbReference>
<feature type="disulfide bond" evidence="11">
    <location>
        <begin position="1492"/>
        <end position="1504"/>
    </location>
</feature>
<comment type="subcellular location">
    <subcellularLocation>
        <location evidence="1">Secreted</location>
        <location evidence="1">Extracellular space</location>
        <location evidence="1">Extracellular matrix</location>
        <location evidence="1">Basement membrane</location>
    </subcellularLocation>
</comment>
<feature type="disulfide bond" evidence="11">
    <location>
        <begin position="1587"/>
        <end position="1599"/>
    </location>
</feature>
<feature type="compositionally biased region" description="Low complexity" evidence="12">
    <location>
        <begin position="100"/>
        <end position="111"/>
    </location>
</feature>
<feature type="domain" description="Laminin IV type A" evidence="16">
    <location>
        <begin position="1728"/>
        <end position="1920"/>
    </location>
</feature>
<feature type="disulfide bond" evidence="11">
    <location>
        <begin position="1658"/>
        <end position="1667"/>
    </location>
</feature>
<dbReference type="PhylomeDB" id="B4JD84"/>
<keyword evidence="7 11" id="KW-1015">Disulfide bond</keyword>
<evidence type="ECO:0000259" key="14">
    <source>
        <dbReference type="PROSITE" id="PS50025"/>
    </source>
</evidence>
<dbReference type="PROSITE" id="PS51115">
    <property type="entry name" value="LAMININ_IVA"/>
    <property type="match status" value="2"/>
</dbReference>
<accession>B4JD84</accession>
<dbReference type="SMART" id="SM00282">
    <property type="entry name" value="LamG"/>
    <property type="match status" value="5"/>
</dbReference>
<dbReference type="PRINTS" id="PR00011">
    <property type="entry name" value="EGFLAMININ"/>
</dbReference>
<evidence type="ECO:0000256" key="11">
    <source>
        <dbReference type="PROSITE-ProRule" id="PRU00460"/>
    </source>
</evidence>
<evidence type="ECO:0000259" key="16">
    <source>
        <dbReference type="PROSITE" id="PS51115"/>
    </source>
</evidence>
<dbReference type="GO" id="GO:0061031">
    <property type="term" value="P:endodermal digestive tract morphogenesis"/>
    <property type="evidence" value="ECO:0007669"/>
    <property type="project" value="EnsemblMetazoa"/>
</dbReference>
<feature type="disulfide bond" evidence="11">
    <location>
        <begin position="2066"/>
        <end position="2078"/>
    </location>
</feature>
<reference evidence="18 19" key="1">
    <citation type="journal article" date="2007" name="Nature">
        <title>Evolution of genes and genomes on the Drosophila phylogeny.</title>
        <authorList>
            <consortium name="Drosophila 12 Genomes Consortium"/>
            <person name="Clark A.G."/>
            <person name="Eisen M.B."/>
            <person name="Smith D.R."/>
            <person name="Bergman C.M."/>
            <person name="Oliver B."/>
            <person name="Markow T.A."/>
            <person name="Kaufman T.C."/>
            <person name="Kellis M."/>
            <person name="Gelbart W."/>
            <person name="Iyer V.N."/>
            <person name="Pollard D.A."/>
            <person name="Sackton T.B."/>
            <person name="Larracuente A.M."/>
            <person name="Singh N.D."/>
            <person name="Abad J.P."/>
            <person name="Abt D.N."/>
            <person name="Adryan B."/>
            <person name="Aguade M."/>
            <person name="Akashi H."/>
            <person name="Anderson W.W."/>
            <person name="Aquadro C.F."/>
            <person name="Ardell D.H."/>
            <person name="Arguello R."/>
            <person name="Artieri C.G."/>
            <person name="Barbash D.A."/>
            <person name="Barker D."/>
            <person name="Barsanti P."/>
            <person name="Batterham P."/>
            <person name="Batzoglou S."/>
            <person name="Begun D."/>
            <person name="Bhutkar A."/>
            <person name="Blanco E."/>
            <person name="Bosak S.A."/>
            <person name="Bradley R.K."/>
            <person name="Brand A.D."/>
            <person name="Brent M.R."/>
            <person name="Brooks A.N."/>
            <person name="Brown R.H."/>
            <person name="Butlin R.K."/>
            <person name="Caggese C."/>
            <person name="Calvi B.R."/>
            <person name="Bernardo de Carvalho A."/>
            <person name="Caspi A."/>
            <person name="Castrezana S."/>
            <person name="Celniker S.E."/>
            <person name="Chang J.L."/>
            <person name="Chapple C."/>
            <person name="Chatterji S."/>
            <person name="Chinwalla A."/>
            <person name="Civetta A."/>
            <person name="Clifton S.W."/>
            <person name="Comeron J.M."/>
            <person name="Costello J.C."/>
            <person name="Coyne J.A."/>
            <person name="Daub J."/>
            <person name="David R.G."/>
            <person name="Delcher A.L."/>
            <person name="Delehaunty K."/>
            <person name="Do C.B."/>
            <person name="Ebling H."/>
            <person name="Edwards K."/>
            <person name="Eickbush T."/>
            <person name="Evans J.D."/>
            <person name="Filipski A."/>
            <person name="Findeiss S."/>
            <person name="Freyhult E."/>
            <person name="Fulton L."/>
            <person name="Fulton R."/>
            <person name="Garcia A.C."/>
            <person name="Gardiner A."/>
            <person name="Garfield D.A."/>
            <person name="Garvin B.E."/>
            <person name="Gibson G."/>
            <person name="Gilbert D."/>
            <person name="Gnerre S."/>
            <person name="Godfrey J."/>
            <person name="Good R."/>
            <person name="Gotea V."/>
            <person name="Gravely B."/>
            <person name="Greenberg A.J."/>
            <person name="Griffiths-Jones S."/>
            <person name="Gross S."/>
            <person name="Guigo R."/>
            <person name="Gustafson E.A."/>
            <person name="Haerty W."/>
            <person name="Hahn M.W."/>
            <person name="Halligan D.L."/>
            <person name="Halpern A.L."/>
            <person name="Halter G.M."/>
            <person name="Han M.V."/>
            <person name="Heger A."/>
            <person name="Hillier L."/>
            <person name="Hinrichs A.S."/>
            <person name="Holmes I."/>
            <person name="Hoskins R.A."/>
            <person name="Hubisz M.J."/>
            <person name="Hultmark D."/>
            <person name="Huntley M.A."/>
            <person name="Jaffe D.B."/>
            <person name="Jagadeeshan S."/>
            <person name="Jeck W.R."/>
            <person name="Johnson J."/>
            <person name="Jones C.D."/>
            <person name="Jordan W.C."/>
            <person name="Karpen G.H."/>
            <person name="Kataoka E."/>
            <person name="Keightley P.D."/>
            <person name="Kheradpour P."/>
            <person name="Kirkness E.F."/>
            <person name="Koerich L.B."/>
            <person name="Kristiansen K."/>
            <person name="Kudrna D."/>
            <person name="Kulathinal R.J."/>
            <person name="Kumar S."/>
            <person name="Kwok R."/>
            <person name="Lander E."/>
            <person name="Langley C.H."/>
            <person name="Lapoint R."/>
            <person name="Lazzaro B.P."/>
            <person name="Lee S.J."/>
            <person name="Levesque L."/>
            <person name="Li R."/>
            <person name="Lin C.F."/>
            <person name="Lin M.F."/>
            <person name="Lindblad-Toh K."/>
            <person name="Llopart A."/>
            <person name="Long M."/>
            <person name="Low L."/>
            <person name="Lozovsky E."/>
            <person name="Lu J."/>
            <person name="Luo M."/>
            <person name="Machado C.A."/>
            <person name="Makalowski W."/>
            <person name="Marzo M."/>
            <person name="Matsuda M."/>
            <person name="Matzkin L."/>
            <person name="McAllister B."/>
            <person name="McBride C.S."/>
            <person name="McKernan B."/>
            <person name="McKernan K."/>
            <person name="Mendez-Lago M."/>
            <person name="Minx P."/>
            <person name="Mollenhauer M.U."/>
            <person name="Montooth K."/>
            <person name="Mount S.M."/>
            <person name="Mu X."/>
            <person name="Myers E."/>
            <person name="Negre B."/>
            <person name="Newfeld S."/>
            <person name="Nielsen R."/>
            <person name="Noor M.A."/>
            <person name="O'Grady P."/>
            <person name="Pachter L."/>
            <person name="Papaceit M."/>
            <person name="Parisi M.J."/>
            <person name="Parisi M."/>
            <person name="Parts L."/>
            <person name="Pedersen J.S."/>
            <person name="Pesole G."/>
            <person name="Phillippy A.M."/>
            <person name="Ponting C.P."/>
            <person name="Pop M."/>
            <person name="Porcelli D."/>
            <person name="Powell J.R."/>
            <person name="Prohaska S."/>
            <person name="Pruitt K."/>
            <person name="Puig M."/>
            <person name="Quesneville H."/>
            <person name="Ram K.R."/>
            <person name="Rand D."/>
            <person name="Rasmussen M.D."/>
            <person name="Reed L.K."/>
            <person name="Reenan R."/>
            <person name="Reily A."/>
            <person name="Remington K.A."/>
            <person name="Rieger T.T."/>
            <person name="Ritchie M.G."/>
            <person name="Robin C."/>
            <person name="Rogers Y.H."/>
            <person name="Rohde C."/>
            <person name="Rozas J."/>
            <person name="Rubenfield M.J."/>
            <person name="Ruiz A."/>
            <person name="Russo S."/>
            <person name="Salzberg S.L."/>
            <person name="Sanchez-Gracia A."/>
            <person name="Saranga D.J."/>
            <person name="Sato H."/>
            <person name="Schaeffer S.W."/>
            <person name="Schatz M.C."/>
            <person name="Schlenke T."/>
            <person name="Schwartz R."/>
            <person name="Segarra C."/>
            <person name="Singh R.S."/>
            <person name="Sirot L."/>
            <person name="Sirota M."/>
            <person name="Sisneros N.B."/>
            <person name="Smith C.D."/>
            <person name="Smith T.F."/>
            <person name="Spieth J."/>
            <person name="Stage D.E."/>
            <person name="Stark A."/>
            <person name="Stephan W."/>
            <person name="Strausberg R.L."/>
            <person name="Strempel S."/>
            <person name="Sturgill D."/>
            <person name="Sutton G."/>
            <person name="Sutton G.G."/>
            <person name="Tao W."/>
            <person name="Teichmann S."/>
            <person name="Tobari Y.N."/>
            <person name="Tomimura Y."/>
            <person name="Tsolas J.M."/>
            <person name="Valente V.L."/>
            <person name="Venter E."/>
            <person name="Venter J.C."/>
            <person name="Vicario S."/>
            <person name="Vieira F.G."/>
            <person name="Vilella A.J."/>
            <person name="Villasante A."/>
            <person name="Walenz B."/>
            <person name="Wang J."/>
            <person name="Wasserman M."/>
            <person name="Watts T."/>
            <person name="Wilson D."/>
            <person name="Wilson R.K."/>
            <person name="Wing R.A."/>
            <person name="Wolfner M.F."/>
            <person name="Wong A."/>
            <person name="Wong G.K."/>
            <person name="Wu C.I."/>
            <person name="Wu G."/>
            <person name="Yamamoto D."/>
            <person name="Yang H.P."/>
            <person name="Yang S.P."/>
            <person name="Yorke J.A."/>
            <person name="Yoshida K."/>
            <person name="Zdobnov E."/>
            <person name="Zhang P."/>
            <person name="Zhang Y."/>
            <person name="Zimin A.V."/>
            <person name="Baldwin J."/>
            <person name="Abdouelleil A."/>
            <person name="Abdulkadir J."/>
            <person name="Abebe A."/>
            <person name="Abera B."/>
            <person name="Abreu J."/>
            <person name="Acer S.C."/>
            <person name="Aftuck L."/>
            <person name="Alexander A."/>
            <person name="An P."/>
            <person name="Anderson E."/>
            <person name="Anderson S."/>
            <person name="Arachi H."/>
            <person name="Azer M."/>
            <person name="Bachantsang P."/>
            <person name="Barry A."/>
            <person name="Bayul T."/>
            <person name="Berlin A."/>
            <person name="Bessette D."/>
            <person name="Bloom T."/>
            <person name="Blye J."/>
            <person name="Boguslavskiy L."/>
            <person name="Bonnet C."/>
            <person name="Boukhgalter B."/>
            <person name="Bourzgui I."/>
            <person name="Brown A."/>
            <person name="Cahill P."/>
            <person name="Channer S."/>
            <person name="Cheshatsang Y."/>
            <person name="Chuda L."/>
            <person name="Citroen M."/>
            <person name="Collymore A."/>
            <person name="Cooke P."/>
            <person name="Costello M."/>
            <person name="D'Aco K."/>
            <person name="Daza R."/>
            <person name="De Haan G."/>
            <person name="DeGray S."/>
            <person name="DeMaso C."/>
            <person name="Dhargay N."/>
            <person name="Dooley K."/>
            <person name="Dooley E."/>
            <person name="Doricent M."/>
            <person name="Dorje P."/>
            <person name="Dorjee K."/>
            <person name="Dupes A."/>
            <person name="Elong R."/>
            <person name="Falk J."/>
            <person name="Farina A."/>
            <person name="Faro S."/>
            <person name="Ferguson D."/>
            <person name="Fisher S."/>
            <person name="Foley C.D."/>
            <person name="Franke A."/>
            <person name="Friedrich D."/>
            <person name="Gadbois L."/>
            <person name="Gearin G."/>
            <person name="Gearin C.R."/>
            <person name="Giannoukos G."/>
            <person name="Goode T."/>
            <person name="Graham J."/>
            <person name="Grandbois E."/>
            <person name="Grewal S."/>
            <person name="Gyaltsen K."/>
            <person name="Hafez N."/>
            <person name="Hagos B."/>
            <person name="Hall J."/>
            <person name="Henson C."/>
            <person name="Hollinger A."/>
            <person name="Honan T."/>
            <person name="Huard M.D."/>
            <person name="Hughes L."/>
            <person name="Hurhula B."/>
            <person name="Husby M.E."/>
            <person name="Kamat A."/>
            <person name="Kanga B."/>
            <person name="Kashin S."/>
            <person name="Khazanovich D."/>
            <person name="Kisner P."/>
            <person name="Lance K."/>
            <person name="Lara M."/>
            <person name="Lee W."/>
            <person name="Lennon N."/>
            <person name="Letendre F."/>
            <person name="LeVine R."/>
            <person name="Lipovsky A."/>
            <person name="Liu X."/>
            <person name="Liu J."/>
            <person name="Liu S."/>
            <person name="Lokyitsang T."/>
            <person name="Lokyitsang Y."/>
            <person name="Lubonja R."/>
            <person name="Lui A."/>
            <person name="MacDonald P."/>
            <person name="Magnisalis V."/>
            <person name="Maru K."/>
            <person name="Matthews C."/>
            <person name="McCusker W."/>
            <person name="McDonough S."/>
            <person name="Mehta T."/>
            <person name="Meldrim J."/>
            <person name="Meneus L."/>
            <person name="Mihai O."/>
            <person name="Mihalev A."/>
            <person name="Mihova T."/>
            <person name="Mittelman R."/>
            <person name="Mlenga V."/>
            <person name="Montmayeur A."/>
            <person name="Mulrain L."/>
            <person name="Navidi A."/>
            <person name="Naylor J."/>
            <person name="Negash T."/>
            <person name="Nguyen T."/>
            <person name="Nguyen N."/>
            <person name="Nicol R."/>
            <person name="Norbu C."/>
            <person name="Norbu N."/>
            <person name="Novod N."/>
            <person name="O'Neill B."/>
            <person name="Osman S."/>
            <person name="Markiewicz E."/>
            <person name="Oyono O.L."/>
            <person name="Patti C."/>
            <person name="Phunkhang P."/>
            <person name="Pierre F."/>
            <person name="Priest M."/>
            <person name="Raghuraman S."/>
            <person name="Rege F."/>
            <person name="Reyes R."/>
            <person name="Rise C."/>
            <person name="Rogov P."/>
            <person name="Ross K."/>
            <person name="Ryan E."/>
            <person name="Settipalli S."/>
            <person name="Shea T."/>
            <person name="Sherpa N."/>
            <person name="Shi L."/>
            <person name="Shih D."/>
            <person name="Sparrow T."/>
            <person name="Spaulding J."/>
            <person name="Stalker J."/>
            <person name="Stange-Thomann N."/>
            <person name="Stavropoulos S."/>
            <person name="Stone C."/>
            <person name="Strader C."/>
            <person name="Tesfaye S."/>
            <person name="Thomson T."/>
            <person name="Thoulutsang Y."/>
            <person name="Thoulutsang D."/>
            <person name="Topham K."/>
            <person name="Topping I."/>
            <person name="Tsamla T."/>
            <person name="Vassiliev H."/>
            <person name="Vo A."/>
            <person name="Wangchuk T."/>
            <person name="Wangdi T."/>
            <person name="Weiand M."/>
            <person name="Wilkinson J."/>
            <person name="Wilson A."/>
            <person name="Yadav S."/>
            <person name="Young G."/>
            <person name="Yu Q."/>
            <person name="Zembek L."/>
            <person name="Zhong D."/>
            <person name="Zimmer A."/>
            <person name="Zwirko Z."/>
            <person name="Jaffe D.B."/>
            <person name="Alvarez P."/>
            <person name="Brockman W."/>
            <person name="Butler J."/>
            <person name="Chin C."/>
            <person name="Gnerre S."/>
            <person name="Grabherr M."/>
            <person name="Kleber M."/>
            <person name="Mauceli E."/>
            <person name="MacCallum I."/>
        </authorList>
    </citation>
    <scope>NUCLEOTIDE SEQUENCE [LARGE SCALE GENOMIC DNA]</scope>
    <source>
        <strain evidence="19">Tucson 15287-2541.00</strain>
    </source>
</reference>
<feature type="disulfide bond" evidence="11">
    <location>
        <begin position="991"/>
        <end position="1000"/>
    </location>
</feature>
<feature type="domain" description="Laminin EGF-like" evidence="15">
    <location>
        <begin position="852"/>
        <end position="901"/>
    </location>
</feature>
<feature type="region of interest" description="Disordered" evidence="12">
    <location>
        <begin position="1359"/>
        <end position="1378"/>
    </location>
</feature>
<dbReference type="Gene3D" id="2.170.300.10">
    <property type="entry name" value="Tie2 ligand-binding domain superfamily"/>
    <property type="match status" value="1"/>
</dbReference>
<evidence type="ECO:0000256" key="6">
    <source>
        <dbReference type="ARBA" id="ARBA00022869"/>
    </source>
</evidence>
<dbReference type="InterPro" id="IPR000742">
    <property type="entry name" value="EGF"/>
</dbReference>
<gene>
    <name evidence="18" type="primary">Dgri\GH11139</name>
    <name evidence="18" type="ORF">Dgri_GH11139</name>
</gene>
<feature type="region of interest" description="Disordered" evidence="12">
    <location>
        <begin position="1238"/>
        <end position="1258"/>
    </location>
</feature>
<feature type="domain" description="Laminin EGF-like" evidence="15">
    <location>
        <begin position="1963"/>
        <end position="2010"/>
    </location>
</feature>
<evidence type="ECO:0000256" key="2">
    <source>
        <dbReference type="ARBA" id="ARBA00022525"/>
    </source>
</evidence>
<dbReference type="GO" id="GO:0034446">
    <property type="term" value="P:substrate adhesion-dependent cell spreading"/>
    <property type="evidence" value="ECO:0007669"/>
    <property type="project" value="EnsemblMetazoa"/>
</dbReference>
<dbReference type="GO" id="GO:0070831">
    <property type="term" value="P:basement membrane assembly"/>
    <property type="evidence" value="ECO:0007669"/>
    <property type="project" value="EnsemblMetazoa"/>
</dbReference>
<dbReference type="SMART" id="SM00281">
    <property type="entry name" value="LamB"/>
    <property type="match status" value="2"/>
</dbReference>
<feature type="compositionally biased region" description="Low complexity" evidence="12">
    <location>
        <begin position="1313"/>
        <end position="1335"/>
    </location>
</feature>
<dbReference type="Pfam" id="PF00055">
    <property type="entry name" value="Laminin_N"/>
    <property type="match status" value="1"/>
</dbReference>
<dbReference type="SMART" id="SM00180">
    <property type="entry name" value="EGF_Lam"/>
    <property type="match status" value="17"/>
</dbReference>
<evidence type="ECO:0000313" key="19">
    <source>
        <dbReference type="Proteomes" id="UP000001070"/>
    </source>
</evidence>
<feature type="disulfide bond" evidence="11">
    <location>
        <begin position="1464"/>
        <end position="1473"/>
    </location>
</feature>
<dbReference type="InterPro" id="IPR001791">
    <property type="entry name" value="Laminin_G"/>
</dbReference>
<evidence type="ECO:0000256" key="9">
    <source>
        <dbReference type="ARBA" id="ARBA00023292"/>
    </source>
</evidence>
<dbReference type="FunFam" id="2.60.120.200:FF:000177">
    <property type="entry name" value="Wing blister, isoform C"/>
    <property type="match status" value="1"/>
</dbReference>
<feature type="disulfide bond" evidence="11">
    <location>
        <begin position="1020"/>
        <end position="1037"/>
    </location>
</feature>
<feature type="disulfide bond" evidence="11">
    <location>
        <begin position="1494"/>
        <end position="1511"/>
    </location>
</feature>
<feature type="domain" description="Laminin EGF-like" evidence="15">
    <location>
        <begin position="507"/>
        <end position="550"/>
    </location>
</feature>
<dbReference type="FunFam" id="2.60.120.200:FF:000219">
    <property type="entry name" value="Wing blister, isoform B"/>
    <property type="match status" value="1"/>
</dbReference>
<dbReference type="FunFam" id="2.10.25.10:FF:000580">
    <property type="entry name" value="Wing blister, isoform B"/>
    <property type="match status" value="1"/>
</dbReference>
<keyword evidence="19" id="KW-1185">Reference proteome</keyword>
<feature type="compositionally biased region" description="Basic residues" evidence="12">
    <location>
        <begin position="1248"/>
        <end position="1258"/>
    </location>
</feature>
<dbReference type="InParanoid" id="B4JD84"/>
<protein>
    <submittedName>
        <fullName evidence="18">GH11139</fullName>
    </submittedName>
</protein>
<dbReference type="InterPro" id="IPR056863">
    <property type="entry name" value="LMN_ATRN_NET-like_EGF"/>
</dbReference>
<dbReference type="Proteomes" id="UP000001070">
    <property type="component" value="Unassembled WGS sequence"/>
</dbReference>
<dbReference type="CDD" id="cd00055">
    <property type="entry name" value="EGF_Lam"/>
    <property type="match status" value="16"/>
</dbReference>
<feature type="disulfide bond" evidence="11">
    <location>
        <begin position="1513"/>
        <end position="1522"/>
    </location>
</feature>
<dbReference type="SMART" id="SM00136">
    <property type="entry name" value="LamNT"/>
    <property type="match status" value="1"/>
</dbReference>
<dbReference type="OMA" id="SHSRINF"/>
<keyword evidence="3" id="KW-0272">Extracellular matrix</keyword>
<evidence type="ECO:0000259" key="15">
    <source>
        <dbReference type="PROSITE" id="PS50027"/>
    </source>
</evidence>
<feature type="domain" description="Laminin G" evidence="14">
    <location>
        <begin position="2873"/>
        <end position="3061"/>
    </location>
</feature>
<dbReference type="Pfam" id="PF24973">
    <property type="entry name" value="EGF_LMN_ATRN"/>
    <property type="match status" value="3"/>
</dbReference>
<dbReference type="Pfam" id="PF00052">
    <property type="entry name" value="Laminin_B"/>
    <property type="match status" value="2"/>
</dbReference>
<dbReference type="Gene3D" id="2.60.120.200">
    <property type="match status" value="5"/>
</dbReference>
<keyword evidence="6" id="KW-0084">Basement membrane</keyword>
<feature type="disulfide bond" evidence="10">
    <location>
        <begin position="3630"/>
        <end position="3657"/>
    </location>
</feature>
<feature type="compositionally biased region" description="Low complexity" evidence="12">
    <location>
        <begin position="1361"/>
        <end position="1378"/>
    </location>
</feature>
<feature type="disulfide bond" evidence="11">
    <location>
        <begin position="2087"/>
        <end position="2096"/>
    </location>
</feature>
<evidence type="ECO:0000256" key="13">
    <source>
        <dbReference type="SAM" id="SignalP"/>
    </source>
</evidence>
<feature type="compositionally biased region" description="Low complexity" evidence="12">
    <location>
        <begin position="1238"/>
        <end position="1247"/>
    </location>
</feature>
<evidence type="ECO:0000256" key="7">
    <source>
        <dbReference type="ARBA" id="ARBA00023157"/>
    </source>
</evidence>
<feature type="disulfide bond" evidence="11">
    <location>
        <begin position="2068"/>
        <end position="2085"/>
    </location>
</feature>
<evidence type="ECO:0000256" key="8">
    <source>
        <dbReference type="ARBA" id="ARBA00023180"/>
    </source>
</evidence>
<dbReference type="InterPro" id="IPR008211">
    <property type="entry name" value="Laminin_N"/>
</dbReference>
<feature type="domain" description="Laminin EGF-like" evidence="15">
    <location>
        <begin position="1587"/>
        <end position="1632"/>
    </location>
</feature>
<dbReference type="eggNOG" id="KOG1836">
    <property type="taxonomic scope" value="Eukaryota"/>
</dbReference>
<feature type="disulfide bond" evidence="11">
    <location>
        <begin position="1039"/>
        <end position="1048"/>
    </location>
</feature>
<keyword evidence="2" id="KW-0964">Secreted</keyword>
<dbReference type="InterPro" id="IPR050440">
    <property type="entry name" value="Laminin/Netrin_ECM"/>
</dbReference>
<feature type="domain" description="Laminin IV type A" evidence="16">
    <location>
        <begin position="620"/>
        <end position="814"/>
    </location>
</feature>
<dbReference type="SMART" id="SM00181">
    <property type="entry name" value="EGF"/>
    <property type="match status" value="10"/>
</dbReference>
<dbReference type="PROSITE" id="PS50025">
    <property type="entry name" value="LAM_G_DOMAIN"/>
    <property type="match status" value="4"/>
</dbReference>
<evidence type="ECO:0000313" key="18">
    <source>
        <dbReference type="EMBL" id="EDW03257.1"/>
    </source>
</evidence>
<feature type="compositionally biased region" description="Basic residues" evidence="12">
    <location>
        <begin position="113"/>
        <end position="125"/>
    </location>
</feature>
<dbReference type="GO" id="GO:0033627">
    <property type="term" value="P:cell adhesion mediated by integrin"/>
    <property type="evidence" value="ECO:0007669"/>
    <property type="project" value="EnsemblMetazoa"/>
</dbReference>
<evidence type="ECO:0000256" key="10">
    <source>
        <dbReference type="PROSITE-ProRule" id="PRU00122"/>
    </source>
</evidence>
<dbReference type="OrthoDB" id="8545473at2759"/>
<dbReference type="GO" id="GO:0009888">
    <property type="term" value="P:tissue development"/>
    <property type="evidence" value="ECO:0007669"/>
    <property type="project" value="TreeGrafter"/>
</dbReference>
<feature type="domain" description="Laminin EGF-like" evidence="15">
    <location>
        <begin position="974"/>
        <end position="1017"/>
    </location>
</feature>
<evidence type="ECO:0000256" key="3">
    <source>
        <dbReference type="ARBA" id="ARBA00022530"/>
    </source>
</evidence>
<dbReference type="Gene3D" id="2.10.25.10">
    <property type="entry name" value="Laminin"/>
    <property type="match status" value="14"/>
</dbReference>
<name>B4JD84_DROGR</name>
<feature type="domain" description="Laminin EGF-like" evidence="15">
    <location>
        <begin position="1065"/>
        <end position="1112"/>
    </location>
</feature>